<proteinExistence type="predicted"/>
<keyword evidence="2" id="KW-1185">Reference proteome</keyword>
<name>A0ACC2JP18_9PEZI</name>
<evidence type="ECO:0000313" key="2">
    <source>
        <dbReference type="Proteomes" id="UP001153332"/>
    </source>
</evidence>
<sequence>MSINASEGMYADTNVPICNIPVAEAFAALSRDEKLYAHHMCRASFAGTRIVLKQTSQESERIYDLIVALYRVAGGKWQDLAAKAEVGSQDLEYFLDYAAMLLANVGNYRSTGDQKFVPRISIEAMRRLCHLDSKTRELFEAVVDAMYSTSIHQYGYSSVKGCASGYYPHSTSVSKEDVDLVQRFLQSKNLLPENTRIIKHDDAPNKYTVLRASAEADVQPSSHSFNLDGQNATIILKTGDFNEPLGNAIVHLEAASNYAASEMQKDMIRNLVTSFRTGDHDKFKLAQTSWVQDRDPTVETIIGFIETYQDPHGVRGAWEGIVAIVNKNQSRKFGELVDRSGEFLAQLPWNGAFVGLEQGKLSSFESDRFVKPDFTSLDTVGFLKSESPAGINLPNFEDICQTVGSKNLEFGNVNQANPSNEKIPFVHPEEVEWLRKYRDQAFEVMIGCHELLGHGSGRLLTELSPGAFNFDTDSLPINPLTGKAITSWYKPGETWASVFGADGSAIEECRADGVSLILLPNRDILSIFGFQENSVPSPDDIVYAGFLTFISGAIEGLSRWSPDTRKWGQAHRQGKFALLQCLLRCGPELLQLVEVNDEIQIKLDRSKIQTHAIPALSQFLLELQVHKSTANYEGALRLFNSYTEVDKTFARYRAIVLKQEPPRIQYVQPNTFIVGEGVEIRDYPATREGLIQSWVERNV</sequence>
<organism evidence="1 2">
    <name type="scientific">Lasiodiplodia mahajangana</name>
    <dbReference type="NCBI Taxonomy" id="1108764"/>
    <lineage>
        <taxon>Eukaryota</taxon>
        <taxon>Fungi</taxon>
        <taxon>Dikarya</taxon>
        <taxon>Ascomycota</taxon>
        <taxon>Pezizomycotina</taxon>
        <taxon>Dothideomycetes</taxon>
        <taxon>Dothideomycetes incertae sedis</taxon>
        <taxon>Botryosphaeriales</taxon>
        <taxon>Botryosphaeriaceae</taxon>
        <taxon>Lasiodiplodia</taxon>
    </lineage>
</organism>
<reference evidence="1" key="1">
    <citation type="submission" date="2022-12" db="EMBL/GenBank/DDBJ databases">
        <title>Genome Sequence of Lasiodiplodia mahajangana.</title>
        <authorList>
            <person name="Buettner E."/>
        </authorList>
    </citation>
    <scope>NUCLEOTIDE SEQUENCE</scope>
    <source>
        <strain evidence="1">VT137</strain>
    </source>
</reference>
<gene>
    <name evidence="1" type="ORF">O1611_g4391</name>
</gene>
<protein>
    <submittedName>
        <fullName evidence="1">Uncharacterized protein</fullName>
    </submittedName>
</protein>
<evidence type="ECO:0000313" key="1">
    <source>
        <dbReference type="EMBL" id="KAJ8129244.1"/>
    </source>
</evidence>
<comment type="caution">
    <text evidence="1">The sequence shown here is derived from an EMBL/GenBank/DDBJ whole genome shotgun (WGS) entry which is preliminary data.</text>
</comment>
<accession>A0ACC2JP18</accession>
<dbReference type="Proteomes" id="UP001153332">
    <property type="component" value="Unassembled WGS sequence"/>
</dbReference>
<dbReference type="EMBL" id="JAPUUL010000821">
    <property type="protein sequence ID" value="KAJ8129244.1"/>
    <property type="molecule type" value="Genomic_DNA"/>
</dbReference>